<dbReference type="PANTHER" id="PTHR15598:SF5">
    <property type="entry name" value="ENHANCER OF MRNA-DECAPPING PROTEIN 4"/>
    <property type="match status" value="1"/>
</dbReference>
<proteinExistence type="predicted"/>
<evidence type="ECO:0000313" key="7">
    <source>
        <dbReference type="Proteomes" id="UP000009183"/>
    </source>
</evidence>
<feature type="compositionally biased region" description="Polar residues" evidence="5">
    <location>
        <begin position="56"/>
        <end position="67"/>
    </location>
</feature>
<dbReference type="STRING" id="29760.F6H690"/>
<dbReference type="AlphaFoldDB" id="F6H690"/>
<evidence type="ECO:0000256" key="3">
    <source>
        <dbReference type="ARBA" id="ARBA00022574"/>
    </source>
</evidence>
<feature type="region of interest" description="Disordered" evidence="5">
    <location>
        <begin position="55"/>
        <end position="101"/>
    </location>
</feature>
<feature type="compositionally biased region" description="Polar residues" evidence="5">
    <location>
        <begin position="78"/>
        <end position="101"/>
    </location>
</feature>
<dbReference type="OrthoDB" id="21128at2759"/>
<accession>F6H690</accession>
<dbReference type="InterPro" id="IPR045152">
    <property type="entry name" value="EDC4-like"/>
</dbReference>
<feature type="region of interest" description="Disordered" evidence="5">
    <location>
        <begin position="308"/>
        <end position="327"/>
    </location>
</feature>
<evidence type="ECO:0000256" key="2">
    <source>
        <dbReference type="ARBA" id="ARBA00022490"/>
    </source>
</evidence>
<keyword evidence="2" id="KW-0963">Cytoplasm</keyword>
<dbReference type="PaxDb" id="29760-VIT_03s0091g01220.t01"/>
<evidence type="ECO:0008006" key="8">
    <source>
        <dbReference type="Google" id="ProtNLM"/>
    </source>
</evidence>
<keyword evidence="4" id="KW-0677">Repeat</keyword>
<dbReference type="GO" id="GO:0005737">
    <property type="term" value="C:cytoplasm"/>
    <property type="evidence" value="ECO:0007669"/>
    <property type="project" value="UniProtKB-SubCell"/>
</dbReference>
<evidence type="ECO:0000256" key="1">
    <source>
        <dbReference type="ARBA" id="ARBA00004496"/>
    </source>
</evidence>
<dbReference type="eggNOG" id="KOG1916">
    <property type="taxonomic scope" value="Eukaryota"/>
</dbReference>
<feature type="compositionally biased region" description="Polar residues" evidence="5">
    <location>
        <begin position="313"/>
        <end position="327"/>
    </location>
</feature>
<dbReference type="InParanoid" id="F6H690"/>
<comment type="subcellular location">
    <subcellularLocation>
        <location evidence="1">Cytoplasm</location>
    </subcellularLocation>
</comment>
<protein>
    <recommendedName>
        <fullName evidence="8">Enhancer of mRNA-decapping protein 4</fullName>
    </recommendedName>
</protein>
<dbReference type="HOGENOM" id="CLU_851025_0_0_1"/>
<dbReference type="PANTHER" id="PTHR15598">
    <property type="entry name" value="ENHANCER OF MRNA-DECAPPING PROTEIN 4"/>
    <property type="match status" value="1"/>
</dbReference>
<organism evidence="6 7">
    <name type="scientific">Vitis vinifera</name>
    <name type="common">Grape</name>
    <dbReference type="NCBI Taxonomy" id="29760"/>
    <lineage>
        <taxon>Eukaryota</taxon>
        <taxon>Viridiplantae</taxon>
        <taxon>Streptophyta</taxon>
        <taxon>Embryophyta</taxon>
        <taxon>Tracheophyta</taxon>
        <taxon>Spermatophyta</taxon>
        <taxon>Magnoliopsida</taxon>
        <taxon>eudicotyledons</taxon>
        <taxon>Gunneridae</taxon>
        <taxon>Pentapetalae</taxon>
        <taxon>rosids</taxon>
        <taxon>Vitales</taxon>
        <taxon>Vitaceae</taxon>
        <taxon>Viteae</taxon>
        <taxon>Vitis</taxon>
    </lineage>
</organism>
<evidence type="ECO:0000256" key="4">
    <source>
        <dbReference type="ARBA" id="ARBA00022737"/>
    </source>
</evidence>
<keyword evidence="3" id="KW-0853">WD repeat</keyword>
<keyword evidence="7" id="KW-1185">Reference proteome</keyword>
<reference evidence="7" key="1">
    <citation type="journal article" date="2007" name="Nature">
        <title>The grapevine genome sequence suggests ancestral hexaploidization in major angiosperm phyla.</title>
        <authorList>
            <consortium name="The French-Italian Public Consortium for Grapevine Genome Characterization."/>
            <person name="Jaillon O."/>
            <person name="Aury J.-M."/>
            <person name="Noel B."/>
            <person name="Policriti A."/>
            <person name="Clepet C."/>
            <person name="Casagrande A."/>
            <person name="Choisne N."/>
            <person name="Aubourg S."/>
            <person name="Vitulo N."/>
            <person name="Jubin C."/>
            <person name="Vezzi A."/>
            <person name="Legeai F."/>
            <person name="Hugueney P."/>
            <person name="Dasilva C."/>
            <person name="Horner D."/>
            <person name="Mica E."/>
            <person name="Jublot D."/>
            <person name="Poulain J."/>
            <person name="Bruyere C."/>
            <person name="Billault A."/>
            <person name="Segurens B."/>
            <person name="Gouyvenoux M."/>
            <person name="Ugarte E."/>
            <person name="Cattonaro F."/>
            <person name="Anthouard V."/>
            <person name="Vico V."/>
            <person name="Del Fabbro C."/>
            <person name="Alaux M."/>
            <person name="Di Gaspero G."/>
            <person name="Dumas V."/>
            <person name="Felice N."/>
            <person name="Paillard S."/>
            <person name="Juman I."/>
            <person name="Moroldo M."/>
            <person name="Scalabrin S."/>
            <person name="Canaguier A."/>
            <person name="Le Clainche I."/>
            <person name="Malacrida G."/>
            <person name="Durand E."/>
            <person name="Pesole G."/>
            <person name="Laucou V."/>
            <person name="Chatelet P."/>
            <person name="Merdinoglu D."/>
            <person name="Delledonne M."/>
            <person name="Pezzotti M."/>
            <person name="Lecharny A."/>
            <person name="Scarpelli C."/>
            <person name="Artiguenave F."/>
            <person name="Pe M.E."/>
            <person name="Valle G."/>
            <person name="Morgante M."/>
            <person name="Caboche M."/>
            <person name="Adam-Blondon A.-F."/>
            <person name="Weissenbach J."/>
            <person name="Quetier F."/>
            <person name="Wincker P."/>
        </authorList>
    </citation>
    <scope>NUCLEOTIDE SEQUENCE [LARGE SCALE GENOMIC DNA]</scope>
    <source>
        <strain evidence="7">cv. Pinot noir / PN40024</strain>
    </source>
</reference>
<dbReference type="Proteomes" id="UP000009183">
    <property type="component" value="Chromosome 3"/>
</dbReference>
<dbReference type="GO" id="GO:0031087">
    <property type="term" value="P:deadenylation-independent decapping of nuclear-transcribed mRNA"/>
    <property type="evidence" value="ECO:0007669"/>
    <property type="project" value="InterPro"/>
</dbReference>
<evidence type="ECO:0000256" key="5">
    <source>
        <dbReference type="SAM" id="MobiDB-lite"/>
    </source>
</evidence>
<dbReference type="EMBL" id="FN595242">
    <property type="protein sequence ID" value="CCB47690.1"/>
    <property type="molecule type" value="Genomic_DNA"/>
</dbReference>
<name>F6H690_VITVI</name>
<evidence type="ECO:0000313" key="6">
    <source>
        <dbReference type="EMBL" id="CCB47690.1"/>
    </source>
</evidence>
<sequence>MAKECSALSFETYVVEESRQVDGARMEALAQPSNAGVKEVIDAIKDVSGKVVDSAMPTTVPQSSAPTTKEKKYKGKNSEVSPSPTAFNTTDSSNEPGANLSSPSVEAVVPHILAMQDTLNQLLSMQKEMQKQISVLVVVLVTKEGRRLEITSLITNSLNKDLPAILEKIVKKEIVAIVPTVARTITPIVEKTISSAIIETFQRGVGDKALNQVEKSINSKLEATVARKIQVQFQTSGKQALQDALKSNLEASVVPAFEMSCKAMFDQVDSTFQKEWLSMTAIQQQFESTHSPLALALRDTTSATNAVEDGEVSTRSGLIPTNTTSYS</sequence>
<gene>
    <name evidence="6" type="ordered locus">VIT_03s0091g01220</name>
</gene>